<evidence type="ECO:0000313" key="2">
    <source>
        <dbReference type="EMBL" id="GFT14849.1"/>
    </source>
</evidence>
<dbReference type="AlphaFoldDB" id="A0A8X6TIQ5"/>
<comment type="caution">
    <text evidence="2">The sequence shown here is derived from an EMBL/GenBank/DDBJ whole genome shotgun (WGS) entry which is preliminary data.</text>
</comment>
<proteinExistence type="predicted"/>
<dbReference type="Proteomes" id="UP000887013">
    <property type="component" value="Unassembled WGS sequence"/>
</dbReference>
<protein>
    <recommendedName>
        <fullName evidence="1">MULE transposase domain-containing protein</fullName>
    </recommendedName>
</protein>
<sequence length="119" mass="13620">MLDFTHGMNAYGFDLATVLDLDDKREGFPLAFILSNRQDSKALSLAFVAIKEYVSISPKVLMTDEAESFYNALRTDFGILGKKNCAHGMWTEVGGEIYQDKLRRQKSKLKHTRLFEAHW</sequence>
<reference evidence="2" key="1">
    <citation type="submission" date="2020-08" db="EMBL/GenBank/DDBJ databases">
        <title>Multicomponent nature underlies the extraordinary mechanical properties of spider dragline silk.</title>
        <authorList>
            <person name="Kono N."/>
            <person name="Nakamura H."/>
            <person name="Mori M."/>
            <person name="Yoshida Y."/>
            <person name="Ohtoshi R."/>
            <person name="Malay A.D."/>
            <person name="Moran D.A.P."/>
            <person name="Tomita M."/>
            <person name="Numata K."/>
            <person name="Arakawa K."/>
        </authorList>
    </citation>
    <scope>NUCLEOTIDE SEQUENCE</scope>
</reference>
<gene>
    <name evidence="2" type="ORF">NPIL_101991</name>
</gene>
<dbReference type="OrthoDB" id="6509935at2759"/>
<accession>A0A8X6TIQ5</accession>
<dbReference type="InterPro" id="IPR018289">
    <property type="entry name" value="MULE_transposase_dom"/>
</dbReference>
<name>A0A8X6TIQ5_NEPPI</name>
<dbReference type="Pfam" id="PF10551">
    <property type="entry name" value="MULE"/>
    <property type="match status" value="1"/>
</dbReference>
<keyword evidence="3" id="KW-1185">Reference proteome</keyword>
<organism evidence="2 3">
    <name type="scientific">Nephila pilipes</name>
    <name type="common">Giant wood spider</name>
    <name type="synonym">Nephila maculata</name>
    <dbReference type="NCBI Taxonomy" id="299642"/>
    <lineage>
        <taxon>Eukaryota</taxon>
        <taxon>Metazoa</taxon>
        <taxon>Ecdysozoa</taxon>
        <taxon>Arthropoda</taxon>
        <taxon>Chelicerata</taxon>
        <taxon>Arachnida</taxon>
        <taxon>Araneae</taxon>
        <taxon>Araneomorphae</taxon>
        <taxon>Entelegynae</taxon>
        <taxon>Araneoidea</taxon>
        <taxon>Nephilidae</taxon>
        <taxon>Nephila</taxon>
    </lineage>
</organism>
<dbReference type="EMBL" id="BMAW01104497">
    <property type="protein sequence ID" value="GFT14849.1"/>
    <property type="molecule type" value="Genomic_DNA"/>
</dbReference>
<feature type="domain" description="MULE transposase" evidence="1">
    <location>
        <begin position="2"/>
        <end position="86"/>
    </location>
</feature>
<evidence type="ECO:0000259" key="1">
    <source>
        <dbReference type="Pfam" id="PF10551"/>
    </source>
</evidence>
<evidence type="ECO:0000313" key="3">
    <source>
        <dbReference type="Proteomes" id="UP000887013"/>
    </source>
</evidence>